<name>A0A0W7WNR6_9RHOB</name>
<protein>
    <submittedName>
        <fullName evidence="6">Choline-sulfatase</fullName>
    </submittedName>
</protein>
<reference evidence="6 7" key="1">
    <citation type="submission" date="2015-12" db="EMBL/GenBank/DDBJ databases">
        <authorList>
            <person name="Shamseldin A."/>
            <person name="Moawad H."/>
            <person name="Abd El-Rahim W.M."/>
            <person name="Sadowsky M.J."/>
        </authorList>
    </citation>
    <scope>NUCLEOTIDE SEQUENCE [LARGE SCALE GENOMIC DNA]</scope>
    <source>
        <strain evidence="6 7">SJ5A-1</strain>
    </source>
</reference>
<dbReference type="InterPro" id="IPR017850">
    <property type="entry name" value="Alkaline_phosphatase_core_sf"/>
</dbReference>
<dbReference type="GO" id="GO:0046872">
    <property type="term" value="F:metal ion binding"/>
    <property type="evidence" value="ECO:0007669"/>
    <property type="project" value="UniProtKB-KW"/>
</dbReference>
<keyword evidence="2" id="KW-0479">Metal-binding</keyword>
<dbReference type="AlphaFoldDB" id="A0A0W7WNR6"/>
<keyword evidence="7" id="KW-1185">Reference proteome</keyword>
<keyword evidence="3" id="KW-0378">Hydrolase</keyword>
<dbReference type="InterPro" id="IPR024607">
    <property type="entry name" value="Sulfatase_CS"/>
</dbReference>
<dbReference type="CDD" id="cd16032">
    <property type="entry name" value="choline-sulfatase"/>
    <property type="match status" value="1"/>
</dbReference>
<evidence type="ECO:0000313" key="6">
    <source>
        <dbReference type="EMBL" id="KUF12233.1"/>
    </source>
</evidence>
<dbReference type="PANTHER" id="PTHR45953:SF1">
    <property type="entry name" value="IDURONATE 2-SULFATASE"/>
    <property type="match status" value="1"/>
</dbReference>
<gene>
    <name evidence="6" type="ORF">AVJ23_00405</name>
</gene>
<proteinExistence type="inferred from homology"/>
<dbReference type="OrthoDB" id="9795675at2"/>
<dbReference type="STRING" id="1685382.AVJ23_00405"/>
<feature type="domain" description="Choline sulfatase enzyme C-terminal" evidence="5">
    <location>
        <begin position="446"/>
        <end position="497"/>
    </location>
</feature>
<evidence type="ECO:0000256" key="1">
    <source>
        <dbReference type="ARBA" id="ARBA00008779"/>
    </source>
</evidence>
<dbReference type="InterPro" id="IPR017785">
    <property type="entry name" value="Choline-sulfatase"/>
</dbReference>
<dbReference type="PANTHER" id="PTHR45953">
    <property type="entry name" value="IDURONATE 2-SULFATASE"/>
    <property type="match status" value="1"/>
</dbReference>
<evidence type="ECO:0000259" key="4">
    <source>
        <dbReference type="Pfam" id="PF00884"/>
    </source>
</evidence>
<dbReference type="FunFam" id="3.40.720.10:FF:000032">
    <property type="entry name" value="Choline sulfatase"/>
    <property type="match status" value="1"/>
</dbReference>
<dbReference type="NCBIfam" id="TIGR03417">
    <property type="entry name" value="chol_sulfatase"/>
    <property type="match status" value="1"/>
</dbReference>
<dbReference type="Gene3D" id="3.40.720.10">
    <property type="entry name" value="Alkaline Phosphatase, subunit A"/>
    <property type="match status" value="1"/>
</dbReference>
<accession>A0A0W7WNR6</accession>
<sequence length="501" mass="56964">MSPNILILMVDQLNGTLFPDGPADWLHTPNLRALAERSTRFRNAYTASPLCAPGRAGFMSGQLPSVTQVYDNAAEFASDIPTYAHHLRRAGYQTCLSGKMHFVGPDQLHGFEERLTTDIYPADFGWTPDYRKPGERIDWWYHNLGSVTGAGVAEISNQMEYDDAVAFHAEQKLYDLARGQDARPWCLTVSFTHPHDPYVARRKYWDLYEDCEHLLPETAALPYDEHDPHSQRIFDANDWRSFDITEEHIRRARRAYFANISYLDDKIGALLKVLEDTRQEAIVVFVSDHGDMLGERGLWFKMSFYEGSARVPMMISVPGQAGGLVEEPVSTIDLCPTLCALAGVSMEEVMPWTEGESLLPVMDGAARLNPVAMEYAAEGSISPLVALRAGPWKYTNCARDPEQLFDLSADPQERVNLADDPAQAAVLERFRVLAAERWDLEWFDASVRQSQARRHVVYEALRQGGYYPWDYQPLRDASDRYMRNHMDLNVLEDTQRFPRGE</sequence>
<evidence type="ECO:0000256" key="2">
    <source>
        <dbReference type="ARBA" id="ARBA00022723"/>
    </source>
</evidence>
<dbReference type="Proteomes" id="UP000054396">
    <property type="component" value="Unassembled WGS sequence"/>
</dbReference>
<dbReference type="SUPFAM" id="SSF53649">
    <property type="entry name" value="Alkaline phosphatase-like"/>
    <property type="match status" value="1"/>
</dbReference>
<evidence type="ECO:0000313" key="7">
    <source>
        <dbReference type="Proteomes" id="UP000054396"/>
    </source>
</evidence>
<dbReference type="Pfam" id="PF12411">
    <property type="entry name" value="Choline_sulf_C"/>
    <property type="match status" value="1"/>
</dbReference>
<evidence type="ECO:0000256" key="3">
    <source>
        <dbReference type="ARBA" id="ARBA00022801"/>
    </source>
</evidence>
<dbReference type="InterPro" id="IPR000917">
    <property type="entry name" value="Sulfatase_N"/>
</dbReference>
<dbReference type="InterPro" id="IPR025863">
    <property type="entry name" value="Choline_sulf_C_dom"/>
</dbReference>
<comment type="similarity">
    <text evidence="1">Belongs to the sulfatase family.</text>
</comment>
<dbReference type="EMBL" id="LPXO01000001">
    <property type="protein sequence ID" value="KUF12233.1"/>
    <property type="molecule type" value="Genomic_DNA"/>
</dbReference>
<dbReference type="Pfam" id="PF00884">
    <property type="entry name" value="Sulfatase"/>
    <property type="match status" value="1"/>
</dbReference>
<evidence type="ECO:0000259" key="5">
    <source>
        <dbReference type="Pfam" id="PF12411"/>
    </source>
</evidence>
<organism evidence="6 7">
    <name type="scientific">Pseudoponticoccus marisrubri</name>
    <dbReference type="NCBI Taxonomy" id="1685382"/>
    <lineage>
        <taxon>Bacteria</taxon>
        <taxon>Pseudomonadati</taxon>
        <taxon>Pseudomonadota</taxon>
        <taxon>Alphaproteobacteria</taxon>
        <taxon>Rhodobacterales</taxon>
        <taxon>Roseobacteraceae</taxon>
        <taxon>Pseudoponticoccus</taxon>
    </lineage>
</organism>
<comment type="caution">
    <text evidence="6">The sequence shown here is derived from an EMBL/GenBank/DDBJ whole genome shotgun (WGS) entry which is preliminary data.</text>
</comment>
<dbReference type="RefSeq" id="WP_058860183.1">
    <property type="nucleotide sequence ID" value="NZ_LPXO01000001.1"/>
</dbReference>
<dbReference type="GO" id="GO:0005737">
    <property type="term" value="C:cytoplasm"/>
    <property type="evidence" value="ECO:0007669"/>
    <property type="project" value="TreeGrafter"/>
</dbReference>
<dbReference type="PROSITE" id="PS00149">
    <property type="entry name" value="SULFATASE_2"/>
    <property type="match status" value="1"/>
</dbReference>
<dbReference type="GO" id="GO:0008484">
    <property type="term" value="F:sulfuric ester hydrolase activity"/>
    <property type="evidence" value="ECO:0007669"/>
    <property type="project" value="TreeGrafter"/>
</dbReference>
<feature type="domain" description="Sulfatase N-terminal" evidence="4">
    <location>
        <begin position="3"/>
        <end position="344"/>
    </location>
</feature>